<organism evidence="1 2">
    <name type="scientific">Cichorium intybus</name>
    <name type="common">Chicory</name>
    <dbReference type="NCBI Taxonomy" id="13427"/>
    <lineage>
        <taxon>Eukaryota</taxon>
        <taxon>Viridiplantae</taxon>
        <taxon>Streptophyta</taxon>
        <taxon>Embryophyta</taxon>
        <taxon>Tracheophyta</taxon>
        <taxon>Spermatophyta</taxon>
        <taxon>Magnoliopsida</taxon>
        <taxon>eudicotyledons</taxon>
        <taxon>Gunneridae</taxon>
        <taxon>Pentapetalae</taxon>
        <taxon>asterids</taxon>
        <taxon>campanulids</taxon>
        <taxon>Asterales</taxon>
        <taxon>Asteraceae</taxon>
        <taxon>Cichorioideae</taxon>
        <taxon>Cichorieae</taxon>
        <taxon>Cichoriinae</taxon>
        <taxon>Cichorium</taxon>
    </lineage>
</organism>
<dbReference type="Proteomes" id="UP001055811">
    <property type="component" value="Linkage Group LG03"/>
</dbReference>
<dbReference type="EMBL" id="CM042011">
    <property type="protein sequence ID" value="KAI3766592.1"/>
    <property type="molecule type" value="Genomic_DNA"/>
</dbReference>
<comment type="caution">
    <text evidence="1">The sequence shown here is derived from an EMBL/GenBank/DDBJ whole genome shotgun (WGS) entry which is preliminary data.</text>
</comment>
<accession>A0ACB9F659</accession>
<gene>
    <name evidence="1" type="ORF">L2E82_16656</name>
</gene>
<reference evidence="1 2" key="2">
    <citation type="journal article" date="2022" name="Mol. Ecol. Resour.">
        <title>The genomes of chicory, endive, great burdock and yacon provide insights into Asteraceae paleo-polyploidization history and plant inulin production.</title>
        <authorList>
            <person name="Fan W."/>
            <person name="Wang S."/>
            <person name="Wang H."/>
            <person name="Wang A."/>
            <person name="Jiang F."/>
            <person name="Liu H."/>
            <person name="Zhao H."/>
            <person name="Xu D."/>
            <person name="Zhang Y."/>
        </authorList>
    </citation>
    <scope>NUCLEOTIDE SEQUENCE [LARGE SCALE GENOMIC DNA]</scope>
    <source>
        <strain evidence="2">cv. Punajuju</strain>
        <tissue evidence="1">Leaves</tissue>
    </source>
</reference>
<proteinExistence type="predicted"/>
<evidence type="ECO:0000313" key="1">
    <source>
        <dbReference type="EMBL" id="KAI3766592.1"/>
    </source>
</evidence>
<keyword evidence="2" id="KW-1185">Reference proteome</keyword>
<name>A0ACB9F659_CICIN</name>
<evidence type="ECO:0000313" key="2">
    <source>
        <dbReference type="Proteomes" id="UP001055811"/>
    </source>
</evidence>
<sequence length="112" mass="12891">MFFSIHRSGRLAILLYMYSYFLFIICKEILELAPSFSFNRPKPLPTTKYAFSLLTLEISKALNTNHISLFMHNGGCGLLRIRKYREHGAFEDDGPILASVVDKFDDRNLKKG</sequence>
<reference evidence="2" key="1">
    <citation type="journal article" date="2022" name="Mol. Ecol. Resour.">
        <title>The genomes of chicory, endive, great burdock and yacon provide insights into Asteraceae palaeo-polyploidization history and plant inulin production.</title>
        <authorList>
            <person name="Fan W."/>
            <person name="Wang S."/>
            <person name="Wang H."/>
            <person name="Wang A."/>
            <person name="Jiang F."/>
            <person name="Liu H."/>
            <person name="Zhao H."/>
            <person name="Xu D."/>
            <person name="Zhang Y."/>
        </authorList>
    </citation>
    <scope>NUCLEOTIDE SEQUENCE [LARGE SCALE GENOMIC DNA]</scope>
    <source>
        <strain evidence="2">cv. Punajuju</strain>
    </source>
</reference>
<protein>
    <submittedName>
        <fullName evidence="1">Uncharacterized protein</fullName>
    </submittedName>
</protein>